<feature type="transmembrane region" description="Helical" evidence="1">
    <location>
        <begin position="30"/>
        <end position="50"/>
    </location>
</feature>
<organism evidence="2 3">
    <name type="scientific">Desulfoscipio geothermicus DSM 3669</name>
    <dbReference type="NCBI Taxonomy" id="1121426"/>
    <lineage>
        <taxon>Bacteria</taxon>
        <taxon>Bacillati</taxon>
        <taxon>Bacillota</taxon>
        <taxon>Clostridia</taxon>
        <taxon>Eubacteriales</taxon>
        <taxon>Desulfallaceae</taxon>
        <taxon>Desulfoscipio</taxon>
    </lineage>
</organism>
<keyword evidence="1" id="KW-1133">Transmembrane helix</keyword>
<evidence type="ECO:0000313" key="2">
    <source>
        <dbReference type="EMBL" id="SFR11501.1"/>
    </source>
</evidence>
<keyword evidence="1" id="KW-0472">Membrane</keyword>
<name>A0A1I6E1S3_9FIRM</name>
<evidence type="ECO:0000313" key="3">
    <source>
        <dbReference type="Proteomes" id="UP000199584"/>
    </source>
</evidence>
<sequence>MDEEASGDNTGAPVLSVIYLVFAVHTVTDILLVALCIVGAIITQGLATWLPMKFGLRLTMFIEQIKRSTSNRHKMVP</sequence>
<dbReference type="AlphaFoldDB" id="A0A1I6E1S3"/>
<keyword evidence="1" id="KW-0812">Transmembrane</keyword>
<dbReference type="Proteomes" id="UP000199584">
    <property type="component" value="Unassembled WGS sequence"/>
</dbReference>
<evidence type="ECO:0000256" key="1">
    <source>
        <dbReference type="SAM" id="Phobius"/>
    </source>
</evidence>
<gene>
    <name evidence="2" type="ORF">SAMN05660706_1232</name>
</gene>
<proteinExistence type="predicted"/>
<dbReference type="EMBL" id="FOYM01000023">
    <property type="protein sequence ID" value="SFR11501.1"/>
    <property type="molecule type" value="Genomic_DNA"/>
</dbReference>
<reference evidence="3" key="1">
    <citation type="submission" date="2016-10" db="EMBL/GenBank/DDBJ databases">
        <authorList>
            <person name="Varghese N."/>
            <person name="Submissions S."/>
        </authorList>
    </citation>
    <scope>NUCLEOTIDE SEQUENCE [LARGE SCALE GENOMIC DNA]</scope>
    <source>
        <strain evidence="3">DSM 3669</strain>
    </source>
</reference>
<keyword evidence="3" id="KW-1185">Reference proteome</keyword>
<protein>
    <submittedName>
        <fullName evidence="2">Uncharacterized protein</fullName>
    </submittedName>
</protein>
<accession>A0A1I6E1S3</accession>